<sequence>MRFIDNGPSIPEELLLARDQGRVVFFCGAGVSLAKAGLPDFFGLAEKVIKSLGVTSDSPVHKVLEQAWEVQEKTNVPGLISADRLFGLLEREFYRTDIENAVAAALKSDNPDLSAHQIMIDLATTPTGLVRLVTTNFDRLFNDCDANLVSWQPPTLPSLLRPKDLNGIVYLHGRVSEDYSSAEEDGFILSSAEFGRAYLAEAWATDFFKEILGKYIVVFVGYGADDPPVHYLLEALSKGRENLERIYAFQFGSHEEARAKWQHKGVEAVAYDPADDHEALWSSLEKWAERAKNTEKWYNHIMEMAAKGPRELTAIERGLVAHVISSTEGAKRFAETKKPPPAEWLLAFDKYCRYEKPSRTVPKWDSGQVVDPFELYGLDSDPVPEKTASDDYYSKRELPSDVWDAFDLTHVDKTDRQDSQLSYLRGHNSSNVPELCSRLRNIGIWISKVAADPVTLWWIHRQVDLHPFITGQIEWYLDNQDLANSPEVAKAWRYWLEASKERIEPNDSDWYQLQSRVAKEEWGWGAVRDYLECLRPRLAIDRSYGFAPILSNSHDLNIKSIIRPIVHYPNPTDKIDLPEEWLPDVLQGFRHHLQTVVQFESDIEPFSISDCTSLTPEEDEDDYLGNNSVSILLLRIARTFEALVQNDIALARKEYDSWRNNYSKHFLLLQVWASRNPEIAPFELVEVLFGQELNQDLFWSSSFTRDSLLTLQTRWSEMTVAGQSKIEERIVQGPYKWDQEDDEKFQSRRAWSVLDRLHWLSNNGCVLNCNLDAITKELKKLVPQWNVKSADSEANAVSRRGGFVRTETNYSALENLPLREILAKAGTLRGRTEDFLVEAEPFQGFVDAFPVKAFSSLNLAAQNQEYPDWAWRLFLNAKKREEDKPLFMMLIAERLCRYPDEAFDLLISEATSWLNSTGKKLINHNQTSFYNLFDKLLDIGKKNPQLFQSGIRSSKKKIDWVSVAINSPVSPLLQSLFHDLRLDTNKREAPVDWLTRVSNTLQLGDDISRYALVICNHNLGWFYERDAKWTRANLLSVRESADSEIRRAFWSGFFWGAKVPSPELYRELRESLLEYVQGIEFSNEGYSKVLAGILLSGWGSIDETTEQPYISNDEFREFLVKCDDDYRSHVLWQIRIWITQSGGNKGWKDQLIKLLTDVWPKQITVKSPATTMRLCELAFSSKDMFEKTARSVLPHLIKLNSRSMTMPIMRTEKDQIIKSNPELVLTIIFKILSDDINGWPYQIGEVLDSIEEVDPDLKYDERMIEIRRKWNSR</sequence>
<name>K6YJC5_9ALTE</name>
<dbReference type="EMBL" id="BAEO01000015">
    <property type="protein sequence ID" value="GAC18277.1"/>
    <property type="molecule type" value="Genomic_DNA"/>
</dbReference>
<dbReference type="Gene3D" id="3.40.50.1220">
    <property type="entry name" value="TPP-binding domain"/>
    <property type="match status" value="1"/>
</dbReference>
<reference evidence="1 2" key="1">
    <citation type="journal article" date="2017" name="Antonie Van Leeuwenhoek">
        <title>Rhizobium rhizosphaerae sp. nov., a novel species isolated from rice rhizosphere.</title>
        <authorList>
            <person name="Zhao J.J."/>
            <person name="Zhang J."/>
            <person name="Zhang R.J."/>
            <person name="Zhang C.W."/>
            <person name="Yin H.Q."/>
            <person name="Zhang X.X."/>
        </authorList>
    </citation>
    <scope>NUCLEOTIDE SEQUENCE [LARGE SCALE GENOMIC DNA]</scope>
    <source>
        <strain evidence="1 2">BSs20135</strain>
    </source>
</reference>
<dbReference type="Proteomes" id="UP000006327">
    <property type="component" value="Unassembled WGS sequence"/>
</dbReference>
<evidence type="ECO:0000313" key="1">
    <source>
        <dbReference type="EMBL" id="GAC18277.1"/>
    </source>
</evidence>
<dbReference type="AlphaFoldDB" id="K6YJC5"/>
<keyword evidence="2" id="KW-1185">Reference proteome</keyword>
<comment type="caution">
    <text evidence="1">The sequence shown here is derived from an EMBL/GenBank/DDBJ whole genome shotgun (WGS) entry which is preliminary data.</text>
</comment>
<dbReference type="OrthoDB" id="2077946at2"/>
<evidence type="ECO:0000313" key="2">
    <source>
        <dbReference type="Proteomes" id="UP000006327"/>
    </source>
</evidence>
<dbReference type="Pfam" id="PF13289">
    <property type="entry name" value="SIR2_2"/>
    <property type="match status" value="1"/>
</dbReference>
<accession>K6YJC5</accession>
<proteinExistence type="predicted"/>
<dbReference type="InterPro" id="IPR029035">
    <property type="entry name" value="DHS-like_NAD/FAD-binding_dom"/>
</dbReference>
<dbReference type="SUPFAM" id="SSF52467">
    <property type="entry name" value="DHS-like NAD/FAD-binding domain"/>
    <property type="match status" value="1"/>
</dbReference>
<organism evidence="1 2">
    <name type="scientific">Paraglaciecola arctica BSs20135</name>
    <dbReference type="NCBI Taxonomy" id="493475"/>
    <lineage>
        <taxon>Bacteria</taxon>
        <taxon>Pseudomonadati</taxon>
        <taxon>Pseudomonadota</taxon>
        <taxon>Gammaproteobacteria</taxon>
        <taxon>Alteromonadales</taxon>
        <taxon>Alteromonadaceae</taxon>
        <taxon>Paraglaciecola</taxon>
    </lineage>
</organism>
<protein>
    <submittedName>
        <fullName evidence="1">Uncharacterized protein</fullName>
    </submittedName>
</protein>
<dbReference type="STRING" id="493475.GARC_1297"/>
<dbReference type="RefSeq" id="WP_007617951.1">
    <property type="nucleotide sequence ID" value="NZ_BAEO01000015.1"/>
</dbReference>
<gene>
    <name evidence="1" type="ORF">GARC_1297</name>
</gene>
<dbReference type="eggNOG" id="COG0846">
    <property type="taxonomic scope" value="Bacteria"/>
</dbReference>